<dbReference type="GO" id="GO:0016787">
    <property type="term" value="F:hydrolase activity"/>
    <property type="evidence" value="ECO:0007669"/>
    <property type="project" value="UniProtKB-KW"/>
</dbReference>
<organism evidence="4 5">
    <name type="scientific">Thiohalophilus thiocyanatoxydans</name>
    <dbReference type="NCBI Taxonomy" id="381308"/>
    <lineage>
        <taxon>Bacteria</taxon>
        <taxon>Pseudomonadati</taxon>
        <taxon>Pseudomonadota</taxon>
        <taxon>Gammaproteobacteria</taxon>
        <taxon>Thiohalomonadales</taxon>
        <taxon>Thiohalophilaceae</taxon>
        <taxon>Thiohalophilus</taxon>
    </lineage>
</organism>
<protein>
    <submittedName>
        <fullName evidence="4">HAD superfamily hydrolase (TIGR01509 family)</fullName>
    </submittedName>
</protein>
<reference evidence="4 5" key="1">
    <citation type="submission" date="2019-03" db="EMBL/GenBank/DDBJ databases">
        <title>Genomic Encyclopedia of Type Strains, Phase IV (KMG-IV): sequencing the most valuable type-strain genomes for metagenomic binning, comparative biology and taxonomic classification.</title>
        <authorList>
            <person name="Goeker M."/>
        </authorList>
    </citation>
    <scope>NUCLEOTIDE SEQUENCE [LARGE SCALE GENOMIC DNA]</scope>
    <source>
        <strain evidence="4 5">DSM 16326</strain>
    </source>
</reference>
<comment type="similarity">
    <text evidence="1">Belongs to the HAD-like hydrolase superfamily. CbbY/CbbZ/Gph/YieH family.</text>
</comment>
<dbReference type="SUPFAM" id="SSF56784">
    <property type="entry name" value="HAD-like"/>
    <property type="match status" value="1"/>
</dbReference>
<dbReference type="PANTHER" id="PTHR42896">
    <property type="entry name" value="XYLULOSE-1,5-BISPHOSPHATE (XUBP) PHOSPHATASE"/>
    <property type="match status" value="1"/>
</dbReference>
<dbReference type="SFLD" id="SFLDF00035">
    <property type="entry name" value="phosphoglycolate_phosphatase"/>
    <property type="match status" value="1"/>
</dbReference>
<dbReference type="Gene3D" id="3.40.50.1000">
    <property type="entry name" value="HAD superfamily/HAD-like"/>
    <property type="match status" value="1"/>
</dbReference>
<name>A0A4R8IXH0_9GAMM</name>
<dbReference type="PANTHER" id="PTHR42896:SF2">
    <property type="entry name" value="CBBY-LIKE PROTEIN"/>
    <property type="match status" value="1"/>
</dbReference>
<dbReference type="CDD" id="cd07528">
    <property type="entry name" value="HAD_CbbY-like"/>
    <property type="match status" value="1"/>
</dbReference>
<keyword evidence="2" id="KW-0479">Metal-binding</keyword>
<dbReference type="Pfam" id="PF00702">
    <property type="entry name" value="Hydrolase"/>
    <property type="match status" value="1"/>
</dbReference>
<dbReference type="SFLD" id="SFLDS00003">
    <property type="entry name" value="Haloacid_Dehalogenase"/>
    <property type="match status" value="1"/>
</dbReference>
<evidence type="ECO:0000256" key="2">
    <source>
        <dbReference type="ARBA" id="ARBA00022723"/>
    </source>
</evidence>
<keyword evidence="3 4" id="KW-0378">Hydrolase</keyword>
<dbReference type="InterPro" id="IPR044999">
    <property type="entry name" value="CbbY-like"/>
</dbReference>
<keyword evidence="5" id="KW-1185">Reference proteome</keyword>
<comment type="caution">
    <text evidence="4">The sequence shown here is derived from an EMBL/GenBank/DDBJ whole genome shotgun (WGS) entry which is preliminary data.</text>
</comment>
<dbReference type="FunFam" id="3.40.50.1000:FF:000036">
    <property type="entry name" value="HAD family hydrolase"/>
    <property type="match status" value="1"/>
</dbReference>
<dbReference type="SFLD" id="SFLDG01135">
    <property type="entry name" value="C1.5.6:_HAD__Beta-PGM__Phospha"/>
    <property type="match status" value="1"/>
</dbReference>
<dbReference type="Gene3D" id="1.10.150.240">
    <property type="entry name" value="Putative phosphatase, domain 2"/>
    <property type="match status" value="1"/>
</dbReference>
<dbReference type="Proteomes" id="UP000294914">
    <property type="component" value="Unassembled WGS sequence"/>
</dbReference>
<evidence type="ECO:0000256" key="1">
    <source>
        <dbReference type="ARBA" id="ARBA00006171"/>
    </source>
</evidence>
<dbReference type="InterPro" id="IPR023214">
    <property type="entry name" value="HAD_sf"/>
</dbReference>
<evidence type="ECO:0000313" key="4">
    <source>
        <dbReference type="EMBL" id="TDY02597.1"/>
    </source>
</evidence>
<dbReference type="EMBL" id="SOQX01000002">
    <property type="protein sequence ID" value="TDY02597.1"/>
    <property type="molecule type" value="Genomic_DNA"/>
</dbReference>
<dbReference type="PRINTS" id="PR00413">
    <property type="entry name" value="HADHALOGNASE"/>
</dbReference>
<dbReference type="SFLD" id="SFLDG01129">
    <property type="entry name" value="C1.5:_HAD__Beta-PGM__Phosphata"/>
    <property type="match status" value="1"/>
</dbReference>
<dbReference type="InterPro" id="IPR023198">
    <property type="entry name" value="PGP-like_dom2"/>
</dbReference>
<sequence length="256" mass="27953">MAELAALLFDVDGTLSNTERDGHRVAFNRAFAEAGLDWEWDVATYGALLSITGGKERMRHYLEQYQPAATLPGDPTEWIAELHQAKTRHYETLLGEGGIPLRPGVERLLREAREAGYRLAIATTTTPANVTALLENAVGPDALQWFEVIAAGDVVPAKKPAPDIYEYAMAKMGLEPARCIAFEDSHNGILASKGAGLKTIITVNDYTRDHDFDNAELVLDSFGEPQQPFRVLSGSSSVIDGARYLDMALVKRVHAG</sequence>
<gene>
    <name evidence="4" type="ORF">EDC23_0972</name>
</gene>
<dbReference type="InterPro" id="IPR006439">
    <property type="entry name" value="HAD-SF_hydro_IA"/>
</dbReference>
<evidence type="ECO:0000256" key="3">
    <source>
        <dbReference type="ARBA" id="ARBA00022801"/>
    </source>
</evidence>
<evidence type="ECO:0000313" key="5">
    <source>
        <dbReference type="Proteomes" id="UP000294914"/>
    </source>
</evidence>
<dbReference type="RefSeq" id="WP_134081709.1">
    <property type="nucleotide sequence ID" value="NZ_SOQX01000002.1"/>
</dbReference>
<dbReference type="NCBIfam" id="TIGR01509">
    <property type="entry name" value="HAD-SF-IA-v3"/>
    <property type="match status" value="1"/>
</dbReference>
<dbReference type="GO" id="GO:0000287">
    <property type="term" value="F:magnesium ion binding"/>
    <property type="evidence" value="ECO:0007669"/>
    <property type="project" value="UniProtKB-ARBA"/>
</dbReference>
<dbReference type="AlphaFoldDB" id="A0A4R8IXH0"/>
<accession>A0A4R8IXH0</accession>
<dbReference type="OrthoDB" id="9782449at2"/>
<proteinExistence type="inferred from homology"/>
<dbReference type="InterPro" id="IPR036412">
    <property type="entry name" value="HAD-like_sf"/>
</dbReference>